<dbReference type="EMBL" id="QCZG01000040">
    <property type="protein sequence ID" value="PWA08158.1"/>
    <property type="molecule type" value="Genomic_DNA"/>
</dbReference>
<reference evidence="1 2" key="1">
    <citation type="submission" date="2018-04" db="EMBL/GenBank/DDBJ databases">
        <title>Camelliibacillus theae gen. nov., sp. nov., isolated from Pu'er tea.</title>
        <authorList>
            <person name="Niu L."/>
        </authorList>
    </citation>
    <scope>NUCLEOTIDE SEQUENCE [LARGE SCALE GENOMIC DNA]</scope>
    <source>
        <strain evidence="1 2">T8</strain>
    </source>
</reference>
<gene>
    <name evidence="1" type="ORF">DCC39_15340</name>
</gene>
<dbReference type="OrthoDB" id="2936081at2"/>
<dbReference type="AlphaFoldDB" id="A0A2U1JTK2"/>
<dbReference type="InterPro" id="IPR021284">
    <property type="entry name" value="DUF2750"/>
</dbReference>
<keyword evidence="2" id="KW-1185">Reference proteome</keyword>
<accession>A0A2U1JTK2</accession>
<evidence type="ECO:0000313" key="2">
    <source>
        <dbReference type="Proteomes" id="UP000245998"/>
    </source>
</evidence>
<organism evidence="1 2">
    <name type="scientific">Pueribacillus theae</name>
    <dbReference type="NCBI Taxonomy" id="2171751"/>
    <lineage>
        <taxon>Bacteria</taxon>
        <taxon>Bacillati</taxon>
        <taxon>Bacillota</taxon>
        <taxon>Bacilli</taxon>
        <taxon>Bacillales</taxon>
        <taxon>Bacillaceae</taxon>
        <taxon>Pueribacillus</taxon>
    </lineage>
</organism>
<proteinExistence type="predicted"/>
<comment type="caution">
    <text evidence="1">The sequence shown here is derived from an EMBL/GenBank/DDBJ whole genome shotgun (WGS) entry which is preliminary data.</text>
</comment>
<dbReference type="Pfam" id="PF11042">
    <property type="entry name" value="DUF2750"/>
    <property type="match status" value="1"/>
</dbReference>
<dbReference type="Proteomes" id="UP000245998">
    <property type="component" value="Unassembled WGS sequence"/>
</dbReference>
<evidence type="ECO:0000313" key="1">
    <source>
        <dbReference type="EMBL" id="PWA08158.1"/>
    </source>
</evidence>
<name>A0A2U1JTK2_9BACI</name>
<protein>
    <submittedName>
        <fullName evidence="1">DUF2750 domain-containing protein</fullName>
    </submittedName>
</protein>
<sequence>MNTKEIEALLHRPANIRYEYFIKKVVDFEEVWGLYNEGWATAQDNDGNMLIPFFPKKGFAENCAKNEWEGFEAAAIDLYEFIDEWLVGMKKDRVKPSIFPTEEDAALVEIDVLLRDINSELENY</sequence>
<dbReference type="RefSeq" id="WP_116555780.1">
    <property type="nucleotide sequence ID" value="NZ_QCZG01000040.1"/>
</dbReference>